<proteinExistence type="predicted"/>
<dbReference type="KEGG" id="aaeo:BJI67_10200"/>
<dbReference type="Pfam" id="PF03886">
    <property type="entry name" value="ABC_trans_aux"/>
    <property type="match status" value="1"/>
</dbReference>
<accession>A0A1D8K8V4</accession>
<evidence type="ECO:0000313" key="2">
    <source>
        <dbReference type="EMBL" id="AOV17380.1"/>
    </source>
</evidence>
<dbReference type="PROSITE" id="PS51257">
    <property type="entry name" value="PROKAR_LIPOPROTEIN"/>
    <property type="match status" value="1"/>
</dbReference>
<dbReference type="InterPro" id="IPR005586">
    <property type="entry name" value="ABC_trans_aux"/>
</dbReference>
<dbReference type="RefSeq" id="WP_070072933.1">
    <property type="nucleotide sequence ID" value="NZ_CP017448.1"/>
</dbReference>
<name>A0A1D8K8V4_9GAMM</name>
<dbReference type="Gene3D" id="3.40.50.10610">
    <property type="entry name" value="ABC-type transport auxiliary lipoprotein component"/>
    <property type="match status" value="1"/>
</dbReference>
<sequence length="212" mass="22476">MYRALPLTLAALTLLVSMAGCSLLPKRHPSEQVIAYRIAPPAAKAPQTDSPACPDLRVVTPTAAPGFGGTAMRYSTAPYQIADFAYHRWVAPPAAMLGPVLVERLRTDGLFGHVLDAGSGGGAPLQLETRLIDLTQVFVGQQSHIRLTVGSTLVDTANDRTLSTRRFAIEVASAPNPVAGVTATNQAVAQWLDKESAWLRQLPHGDRCGTAG</sequence>
<keyword evidence="3" id="KW-1185">Reference proteome</keyword>
<dbReference type="Proteomes" id="UP000095342">
    <property type="component" value="Chromosome"/>
</dbReference>
<dbReference type="EMBL" id="CP017448">
    <property type="protein sequence ID" value="AOV17380.1"/>
    <property type="molecule type" value="Genomic_DNA"/>
</dbReference>
<dbReference type="SUPFAM" id="SSF159594">
    <property type="entry name" value="XCC0632-like"/>
    <property type="match status" value="1"/>
</dbReference>
<reference evidence="2 3" key="1">
    <citation type="submission" date="2016-09" db="EMBL/GenBank/DDBJ databases">
        <title>Acidihalobacter prosperus V6 (DSM14174).</title>
        <authorList>
            <person name="Khaleque H.N."/>
            <person name="Ramsay J.P."/>
            <person name="Murphy R.J.T."/>
            <person name="Kaksonen A.H."/>
            <person name="Boxall N.J."/>
            <person name="Watkin E.L.J."/>
        </authorList>
    </citation>
    <scope>NUCLEOTIDE SEQUENCE [LARGE SCALE GENOMIC DNA]</scope>
    <source>
        <strain evidence="2 3">V6</strain>
    </source>
</reference>
<organism evidence="2 3">
    <name type="scientific">Acidihalobacter aeolianus</name>
    <dbReference type="NCBI Taxonomy" id="2792603"/>
    <lineage>
        <taxon>Bacteria</taxon>
        <taxon>Pseudomonadati</taxon>
        <taxon>Pseudomonadota</taxon>
        <taxon>Gammaproteobacteria</taxon>
        <taxon>Chromatiales</taxon>
        <taxon>Ectothiorhodospiraceae</taxon>
        <taxon>Acidihalobacter</taxon>
    </lineage>
</organism>
<feature type="domain" description="ABC-type transport auxiliary lipoprotein component" evidence="1">
    <location>
        <begin position="36"/>
        <end position="191"/>
    </location>
</feature>
<protein>
    <recommendedName>
        <fullName evidence="1">ABC-type transport auxiliary lipoprotein component domain-containing protein</fullName>
    </recommendedName>
</protein>
<evidence type="ECO:0000313" key="3">
    <source>
        <dbReference type="Proteomes" id="UP000095342"/>
    </source>
</evidence>
<gene>
    <name evidence="2" type="ORF">BJI67_10200</name>
</gene>
<dbReference type="AlphaFoldDB" id="A0A1D8K8V4"/>
<evidence type="ECO:0000259" key="1">
    <source>
        <dbReference type="Pfam" id="PF03886"/>
    </source>
</evidence>